<gene>
    <name evidence="1" type="ORF">GV64_24605</name>
</gene>
<dbReference type="AlphaFoldDB" id="A0A081K5A5"/>
<sequence length="103" mass="11897">MEKNKTTQIQFRVSEQEKAEIREKAKSLNLKLSEYILSLHKRKTLPIPPSNIERQQLQQVAHIGNTLNQLLAIVQSGKVPDSEEMQLVIKAISLFIKLHELKR</sequence>
<accession>A0A081K5A5</accession>
<dbReference type="InterPro" id="IPR053842">
    <property type="entry name" value="NikA-like"/>
</dbReference>
<name>A0A081K5A5_9GAMM</name>
<keyword evidence="2" id="KW-1185">Reference proteome</keyword>
<comment type="caution">
    <text evidence="1">The sequence shown here is derived from an EMBL/GenBank/DDBJ whole genome shotgun (WGS) entry which is preliminary data.</text>
</comment>
<dbReference type="RefSeq" id="WP_020584041.1">
    <property type="nucleotide sequence ID" value="NZ_JOJP01000002.1"/>
</dbReference>
<organism evidence="1 2">
    <name type="scientific">Endozoicomonas elysicola</name>
    <dbReference type="NCBI Taxonomy" id="305900"/>
    <lineage>
        <taxon>Bacteria</taxon>
        <taxon>Pseudomonadati</taxon>
        <taxon>Pseudomonadota</taxon>
        <taxon>Gammaproteobacteria</taxon>
        <taxon>Oceanospirillales</taxon>
        <taxon>Endozoicomonadaceae</taxon>
        <taxon>Endozoicomonas</taxon>
    </lineage>
</organism>
<protein>
    <recommendedName>
        <fullName evidence="3">Mobilization protein</fullName>
    </recommendedName>
</protein>
<dbReference type="EMBL" id="JOJP01000002">
    <property type="protein sequence ID" value="KEI69331.1"/>
    <property type="molecule type" value="Genomic_DNA"/>
</dbReference>
<evidence type="ECO:0000313" key="2">
    <source>
        <dbReference type="Proteomes" id="UP000027997"/>
    </source>
</evidence>
<evidence type="ECO:0008006" key="3">
    <source>
        <dbReference type="Google" id="ProtNLM"/>
    </source>
</evidence>
<evidence type="ECO:0000313" key="1">
    <source>
        <dbReference type="EMBL" id="KEI69331.1"/>
    </source>
</evidence>
<dbReference type="Pfam" id="PF21983">
    <property type="entry name" value="NikA-like"/>
    <property type="match status" value="1"/>
</dbReference>
<proteinExistence type="predicted"/>
<dbReference type="Proteomes" id="UP000027997">
    <property type="component" value="Unassembled WGS sequence"/>
</dbReference>
<reference evidence="1 2" key="1">
    <citation type="submission" date="2014-06" db="EMBL/GenBank/DDBJ databases">
        <title>Whole Genome Sequences of Three Symbiotic Endozoicomonas Bacteria.</title>
        <authorList>
            <person name="Neave M.J."/>
            <person name="Apprill A."/>
            <person name="Voolstra C.R."/>
        </authorList>
    </citation>
    <scope>NUCLEOTIDE SEQUENCE [LARGE SCALE GENOMIC DNA]</scope>
    <source>
        <strain evidence="1 2">DSM 22380</strain>
    </source>
</reference>